<evidence type="ECO:0000313" key="4">
    <source>
        <dbReference type="Proteomes" id="UP000005408"/>
    </source>
</evidence>
<reference evidence="3" key="1">
    <citation type="submission" date="2022-08" db="UniProtKB">
        <authorList>
            <consortium name="EnsemblMetazoa"/>
        </authorList>
    </citation>
    <scope>IDENTIFICATION</scope>
    <source>
        <strain evidence="3">05x7-T-G4-1.051#20</strain>
    </source>
</reference>
<dbReference type="AlphaFoldDB" id="A0A8W8ML99"/>
<dbReference type="EnsemblMetazoa" id="G33660.1">
    <property type="protein sequence ID" value="G33660.1:cds"/>
    <property type="gene ID" value="G33660"/>
</dbReference>
<dbReference type="Proteomes" id="UP000005408">
    <property type="component" value="Unassembled WGS sequence"/>
</dbReference>
<organism evidence="3 4">
    <name type="scientific">Magallana gigas</name>
    <name type="common">Pacific oyster</name>
    <name type="synonym">Crassostrea gigas</name>
    <dbReference type="NCBI Taxonomy" id="29159"/>
    <lineage>
        <taxon>Eukaryota</taxon>
        <taxon>Metazoa</taxon>
        <taxon>Spiralia</taxon>
        <taxon>Lophotrochozoa</taxon>
        <taxon>Mollusca</taxon>
        <taxon>Bivalvia</taxon>
        <taxon>Autobranchia</taxon>
        <taxon>Pteriomorphia</taxon>
        <taxon>Ostreida</taxon>
        <taxon>Ostreoidea</taxon>
        <taxon>Ostreidae</taxon>
        <taxon>Magallana</taxon>
    </lineage>
</organism>
<keyword evidence="2" id="KW-1133">Transmembrane helix</keyword>
<keyword evidence="2" id="KW-0812">Transmembrane</keyword>
<accession>A0A8W8ML99</accession>
<feature type="transmembrane region" description="Helical" evidence="2">
    <location>
        <begin position="152"/>
        <end position="174"/>
    </location>
</feature>
<keyword evidence="2" id="KW-0472">Membrane</keyword>
<protein>
    <submittedName>
        <fullName evidence="3">Uncharacterized protein</fullName>
    </submittedName>
</protein>
<evidence type="ECO:0000256" key="1">
    <source>
        <dbReference type="SAM" id="MobiDB-lite"/>
    </source>
</evidence>
<feature type="region of interest" description="Disordered" evidence="1">
    <location>
        <begin position="124"/>
        <end position="143"/>
    </location>
</feature>
<keyword evidence="4" id="KW-1185">Reference proteome</keyword>
<evidence type="ECO:0000313" key="3">
    <source>
        <dbReference type="EnsemblMetazoa" id="G33660.1:cds"/>
    </source>
</evidence>
<name>A0A8W8ML99_MAGGI</name>
<evidence type="ECO:0000256" key="2">
    <source>
        <dbReference type="SAM" id="Phobius"/>
    </source>
</evidence>
<proteinExistence type="predicted"/>
<sequence>MYSYRFKVYPVDECPMNRTEFERAARRRNCTGNTRYLCAPDKYLASLIEFCTDQKKSLYVKDNCIKLEGSGYLNHYKCVDKFISGCPTAAYTDEEIYKYPACLSINRQVMCFLADKNCQEKHSATTKANDNGTSEDHEGNEINQAGSDTHSLNVAIIVLSVLILVLCGIIFYIARKRKRGNYFI</sequence>